<dbReference type="EMBL" id="VXIS01000036">
    <property type="protein sequence ID" value="KAA8911408.1"/>
    <property type="molecule type" value="Genomic_DNA"/>
</dbReference>
<name>A0A5J5F5Q3_9PEZI</name>
<accession>A0A5J5F5Q3</accession>
<evidence type="ECO:0000313" key="2">
    <source>
        <dbReference type="Proteomes" id="UP000326924"/>
    </source>
</evidence>
<keyword evidence="2" id="KW-1185">Reference proteome</keyword>
<gene>
    <name evidence="1" type="ORF">FN846DRAFT_936050</name>
</gene>
<dbReference type="AlphaFoldDB" id="A0A5J5F5Q3"/>
<proteinExistence type="predicted"/>
<reference evidence="1 2" key="1">
    <citation type="submission" date="2019-09" db="EMBL/GenBank/DDBJ databases">
        <title>Draft genome of the ectomycorrhizal ascomycete Sphaerosporella brunnea.</title>
        <authorList>
            <consortium name="DOE Joint Genome Institute"/>
            <person name="Benucci G.M."/>
            <person name="Marozzi G."/>
            <person name="Antonielli L."/>
            <person name="Sanchez S."/>
            <person name="Marco P."/>
            <person name="Wang X."/>
            <person name="Falini L.B."/>
            <person name="Barry K."/>
            <person name="Haridas S."/>
            <person name="Lipzen A."/>
            <person name="Labutti K."/>
            <person name="Grigoriev I.V."/>
            <person name="Murat C."/>
            <person name="Martin F."/>
            <person name="Albertini E."/>
            <person name="Donnini D."/>
            <person name="Bonito G."/>
        </authorList>
    </citation>
    <scope>NUCLEOTIDE SEQUENCE [LARGE SCALE GENOMIC DNA]</scope>
    <source>
        <strain evidence="1 2">Sb_GMNB300</strain>
    </source>
</reference>
<dbReference type="InParanoid" id="A0A5J5F5Q3"/>
<dbReference type="Proteomes" id="UP000326924">
    <property type="component" value="Unassembled WGS sequence"/>
</dbReference>
<comment type="caution">
    <text evidence="1">The sequence shown here is derived from an EMBL/GenBank/DDBJ whole genome shotgun (WGS) entry which is preliminary data.</text>
</comment>
<protein>
    <submittedName>
        <fullName evidence="1">Uncharacterized protein</fullName>
    </submittedName>
</protein>
<sequence length="131" mass="14989">MVTNMGLSTYSNSLALLKNIGEGAGFLESQADQLFKLWNRFMIMSYYKTKKTATFAKDRETEQYARVGELKDMVKKIWAQLYLSNEDRIPVTQNHTEMVKFPLCTDSTYCSVVVKTKQFVGNIRGTSLHQA</sequence>
<evidence type="ECO:0000313" key="1">
    <source>
        <dbReference type="EMBL" id="KAA8911408.1"/>
    </source>
</evidence>
<organism evidence="1 2">
    <name type="scientific">Sphaerosporella brunnea</name>
    <dbReference type="NCBI Taxonomy" id="1250544"/>
    <lineage>
        <taxon>Eukaryota</taxon>
        <taxon>Fungi</taxon>
        <taxon>Dikarya</taxon>
        <taxon>Ascomycota</taxon>
        <taxon>Pezizomycotina</taxon>
        <taxon>Pezizomycetes</taxon>
        <taxon>Pezizales</taxon>
        <taxon>Pyronemataceae</taxon>
        <taxon>Sphaerosporella</taxon>
    </lineage>
</organism>